<dbReference type="EMBL" id="HACA01021587">
    <property type="protein sequence ID" value="CDW38948.1"/>
    <property type="molecule type" value="Transcribed_RNA"/>
</dbReference>
<proteinExistence type="predicted"/>
<evidence type="ECO:0000313" key="1">
    <source>
        <dbReference type="EMBL" id="CDW38948.1"/>
    </source>
</evidence>
<sequence>MLIENFIQTVSITPIPNSRVKKDQNNVF</sequence>
<protein>
    <submittedName>
        <fullName evidence="1">Uncharacterized protein</fullName>
    </submittedName>
</protein>
<dbReference type="AlphaFoldDB" id="A0A0K2UL22"/>
<accession>A0A0K2UL22</accession>
<reference evidence="1" key="1">
    <citation type="submission" date="2014-05" db="EMBL/GenBank/DDBJ databases">
        <authorList>
            <person name="Chronopoulou M."/>
        </authorList>
    </citation>
    <scope>NUCLEOTIDE SEQUENCE</scope>
    <source>
        <tissue evidence="1">Whole organism</tissue>
    </source>
</reference>
<organism evidence="1">
    <name type="scientific">Lepeophtheirus salmonis</name>
    <name type="common">Salmon louse</name>
    <name type="synonym">Caligus salmonis</name>
    <dbReference type="NCBI Taxonomy" id="72036"/>
    <lineage>
        <taxon>Eukaryota</taxon>
        <taxon>Metazoa</taxon>
        <taxon>Ecdysozoa</taxon>
        <taxon>Arthropoda</taxon>
        <taxon>Crustacea</taxon>
        <taxon>Multicrustacea</taxon>
        <taxon>Hexanauplia</taxon>
        <taxon>Copepoda</taxon>
        <taxon>Siphonostomatoida</taxon>
        <taxon>Caligidae</taxon>
        <taxon>Lepeophtheirus</taxon>
    </lineage>
</organism>
<name>A0A0K2UL22_LEPSM</name>